<evidence type="ECO:0000259" key="2">
    <source>
        <dbReference type="Pfam" id="PF12849"/>
    </source>
</evidence>
<accession>A0A4V3SIR1</accession>
<feature type="chain" id="PRO_5020535076" description="PBP domain-containing protein" evidence="1">
    <location>
        <begin position="21"/>
        <end position="312"/>
    </location>
</feature>
<reference evidence="3 4" key="1">
    <citation type="submission" date="2019-04" db="EMBL/GenBank/DDBJ databases">
        <title>Comparative genomics and transcriptomics to analyze fruiting body development in filamentous ascomycetes.</title>
        <authorList>
            <consortium name="DOE Joint Genome Institute"/>
            <person name="Lutkenhaus R."/>
            <person name="Traeger S."/>
            <person name="Breuer J."/>
            <person name="Kuo A."/>
            <person name="Lipzen A."/>
            <person name="Pangilinan J."/>
            <person name="Dilworth D."/>
            <person name="Sandor L."/>
            <person name="Poggeler S."/>
            <person name="Barry K."/>
            <person name="Grigoriev I.V."/>
            <person name="Nowrousian M."/>
        </authorList>
    </citation>
    <scope>NUCLEOTIDE SEQUENCE [LARGE SCALE GENOMIC DNA]</scope>
    <source>
        <strain evidence="3 4">CBS 389.68</strain>
    </source>
</reference>
<dbReference type="InParanoid" id="A0A4V3SIR1"/>
<keyword evidence="4" id="KW-1185">Reference proteome</keyword>
<proteinExistence type="predicted"/>
<dbReference type="Proteomes" id="UP000298138">
    <property type="component" value="Unassembled WGS sequence"/>
</dbReference>
<dbReference type="Pfam" id="PF12849">
    <property type="entry name" value="PBP_like_2"/>
    <property type="match status" value="1"/>
</dbReference>
<protein>
    <recommendedName>
        <fullName evidence="2">PBP domain-containing protein</fullName>
    </recommendedName>
</protein>
<dbReference type="PANTHER" id="PTHR37945">
    <property type="entry name" value="EXTRACELLULAR TUNGSTATE BINDING PROTEIN"/>
    <property type="match status" value="1"/>
</dbReference>
<keyword evidence="1" id="KW-0732">Signal</keyword>
<dbReference type="AlphaFoldDB" id="A0A4V3SIR1"/>
<dbReference type="InterPro" id="IPR052738">
    <property type="entry name" value="ABC-Tungstate_binding"/>
</dbReference>
<dbReference type="EMBL" id="ML220121">
    <property type="protein sequence ID" value="TGZ81125.1"/>
    <property type="molecule type" value="Genomic_DNA"/>
</dbReference>
<evidence type="ECO:0000313" key="3">
    <source>
        <dbReference type="EMBL" id="TGZ81125.1"/>
    </source>
</evidence>
<sequence>MVQLQSILILFLTAFSTVVAVDPDAIYDGGLPSNSSPIALRIGNGGAGQSGLVKALSDAFISQSIRNGSTPFRIAWYKSDTTVTINYLAAGTVDVGITYSEVAENLAISRGDAIEPRYYIFRDHFQITGPKSNPAGLEEDMTMVELFAKMYQEAERGTVVKQFGPGGEVEEVGVRWLSRYDKSATNIKESEFWIGIGQVPWATAYSTWYHQYIGFPNAALKSAILLNEYTLTDRGTYLSLPAELQNQTVIYKAGGDEDPEDPLLNPAFLLVGAKAKDEEMARMFAEWCVGQGGQDVVRGFKKSGEVLYSPAP</sequence>
<dbReference type="PANTHER" id="PTHR37945:SF1">
    <property type="entry name" value="EXTRACELLULAR TUNGSTATE BINDING PROTEIN"/>
    <property type="match status" value="1"/>
</dbReference>
<organism evidence="3 4">
    <name type="scientific">Ascodesmis nigricans</name>
    <dbReference type="NCBI Taxonomy" id="341454"/>
    <lineage>
        <taxon>Eukaryota</taxon>
        <taxon>Fungi</taxon>
        <taxon>Dikarya</taxon>
        <taxon>Ascomycota</taxon>
        <taxon>Pezizomycotina</taxon>
        <taxon>Pezizomycetes</taxon>
        <taxon>Pezizales</taxon>
        <taxon>Ascodesmidaceae</taxon>
        <taxon>Ascodesmis</taxon>
    </lineage>
</organism>
<evidence type="ECO:0000313" key="4">
    <source>
        <dbReference type="Proteomes" id="UP000298138"/>
    </source>
</evidence>
<evidence type="ECO:0000256" key="1">
    <source>
        <dbReference type="SAM" id="SignalP"/>
    </source>
</evidence>
<dbReference type="SUPFAM" id="SSF53850">
    <property type="entry name" value="Periplasmic binding protein-like II"/>
    <property type="match status" value="1"/>
</dbReference>
<dbReference type="Gene3D" id="3.40.190.10">
    <property type="entry name" value="Periplasmic binding protein-like II"/>
    <property type="match status" value="2"/>
</dbReference>
<dbReference type="InterPro" id="IPR024370">
    <property type="entry name" value="PBP_domain"/>
</dbReference>
<dbReference type="OrthoDB" id="10260248at2759"/>
<dbReference type="STRING" id="341454.A0A4V3SIR1"/>
<feature type="signal peptide" evidence="1">
    <location>
        <begin position="1"/>
        <end position="20"/>
    </location>
</feature>
<name>A0A4V3SIR1_9PEZI</name>
<gene>
    <name evidence="3" type="ORF">EX30DRAFT_364142</name>
</gene>
<feature type="domain" description="PBP" evidence="2">
    <location>
        <begin position="34"/>
        <end position="289"/>
    </location>
</feature>